<feature type="region of interest" description="Disordered" evidence="1">
    <location>
        <begin position="292"/>
        <end position="311"/>
    </location>
</feature>
<dbReference type="AlphaFoldDB" id="A0A4Y9ZM20"/>
<dbReference type="Gene3D" id="3.40.220.10">
    <property type="entry name" value="Leucine Aminopeptidase, subunit E, domain 1"/>
    <property type="match status" value="1"/>
</dbReference>
<accession>A0A4Y9ZM20</accession>
<feature type="compositionally biased region" description="Basic residues" evidence="1">
    <location>
        <begin position="15"/>
        <end position="24"/>
    </location>
</feature>
<dbReference type="InterPro" id="IPR043472">
    <property type="entry name" value="Macro_dom-like"/>
</dbReference>
<evidence type="ECO:0000256" key="1">
    <source>
        <dbReference type="SAM" id="MobiDB-lite"/>
    </source>
</evidence>
<dbReference type="PANTHER" id="PTHR35596">
    <property type="entry name" value="DUF2263 DOMAIN-CONTAINING PROTEIN"/>
    <property type="match status" value="1"/>
</dbReference>
<comment type="caution">
    <text evidence="3">The sequence shown here is derived from an EMBL/GenBank/DDBJ whole genome shotgun (WGS) entry which is preliminary data.</text>
</comment>
<dbReference type="PANTHER" id="PTHR35596:SF1">
    <property type="entry name" value="MICROBIAL-TYPE PARG CATALYTIC DOMAIN-CONTAINING PROTEIN"/>
    <property type="match status" value="1"/>
</dbReference>
<feature type="compositionally biased region" description="Basic and acidic residues" evidence="1">
    <location>
        <begin position="28"/>
        <end position="51"/>
    </location>
</feature>
<dbReference type="InterPro" id="IPR019261">
    <property type="entry name" value="PARG_cat_microbial"/>
</dbReference>
<evidence type="ECO:0000313" key="4">
    <source>
        <dbReference type="Proteomes" id="UP000298061"/>
    </source>
</evidence>
<keyword evidence="4" id="KW-1185">Reference proteome</keyword>
<sequence length="417" mass="46150">MSRTATLRTASRSQTRSRRSKAPSKRQSSHEQTIKAEHRTRSKRLSAEERKRRFQHSAVRAKRSQWALIAQQTRGIVMGDGKYVETRRCRVPSLADILDNSQRTPALSTWHIVHDISSQGDNGHALNPDASHVNDDYTTPFTSIGVLSSASPRCPGGAYLSGSSEPEAVLARSTSLVASLHTPQAQQFYRDAKLYAKEHGATFFPHSLVYSPAVVGLRRDDEDRFNKVDDDFDPEMDAIPADPTTKELELPPAVNGQNQKAMGEYVAPYVMNVVSAVPVLASSIRSARHLQSLPAHSSTTPSSTTCAPPSPIAIEDTIRRTMKERMARVLRLFELRGDRVLVLGAFGCNEGNSVDTVARIWAELIACNPGEDGTGAFRNVFEKVVFAVPGKLYVPFRESFDMRVYEDRLEAELSIDV</sequence>
<dbReference type="OrthoDB" id="9985428at2759"/>
<organism evidence="3 4">
    <name type="scientific">Hericium alpestre</name>
    <dbReference type="NCBI Taxonomy" id="135208"/>
    <lineage>
        <taxon>Eukaryota</taxon>
        <taxon>Fungi</taxon>
        <taxon>Dikarya</taxon>
        <taxon>Basidiomycota</taxon>
        <taxon>Agaricomycotina</taxon>
        <taxon>Agaricomycetes</taxon>
        <taxon>Russulales</taxon>
        <taxon>Hericiaceae</taxon>
        <taxon>Hericium</taxon>
    </lineage>
</organism>
<feature type="compositionally biased region" description="Low complexity" evidence="1">
    <location>
        <begin position="294"/>
        <end position="307"/>
    </location>
</feature>
<feature type="region of interest" description="Disordered" evidence="1">
    <location>
        <begin position="1"/>
        <end position="57"/>
    </location>
</feature>
<gene>
    <name evidence="3" type="ORF">EWM64_g9532</name>
</gene>
<evidence type="ECO:0000313" key="3">
    <source>
        <dbReference type="EMBL" id="TFY74479.1"/>
    </source>
</evidence>
<reference evidence="3 4" key="1">
    <citation type="submission" date="2019-02" db="EMBL/GenBank/DDBJ databases">
        <title>Genome sequencing of the rare red list fungi Hericium alpestre (H. flagellum).</title>
        <authorList>
            <person name="Buettner E."/>
            <person name="Kellner H."/>
        </authorList>
    </citation>
    <scope>NUCLEOTIDE SEQUENCE [LARGE SCALE GENOMIC DNA]</scope>
    <source>
        <strain evidence="3 4">DSM 108284</strain>
    </source>
</reference>
<dbReference type="EMBL" id="SFCI01002056">
    <property type="protein sequence ID" value="TFY74479.1"/>
    <property type="molecule type" value="Genomic_DNA"/>
</dbReference>
<feature type="compositionally biased region" description="Low complexity" evidence="1">
    <location>
        <begin position="1"/>
        <end position="14"/>
    </location>
</feature>
<dbReference type="STRING" id="135208.A0A4Y9ZM20"/>
<name>A0A4Y9ZM20_9AGAM</name>
<proteinExistence type="predicted"/>
<evidence type="ECO:0000259" key="2">
    <source>
        <dbReference type="Pfam" id="PF10021"/>
    </source>
</evidence>
<dbReference type="Pfam" id="PF10021">
    <property type="entry name" value="PARG_cat_microb"/>
    <property type="match status" value="1"/>
</dbReference>
<protein>
    <recommendedName>
        <fullName evidence="2">Microbial-type PARG catalytic domain-containing protein</fullName>
    </recommendedName>
</protein>
<dbReference type="Proteomes" id="UP000298061">
    <property type="component" value="Unassembled WGS sequence"/>
</dbReference>
<feature type="domain" description="Microbial-type PARG catalytic" evidence="2">
    <location>
        <begin position="142"/>
        <end position="218"/>
    </location>
</feature>